<gene>
    <name evidence="8" type="ORF">P3W85_28405</name>
</gene>
<comment type="subcellular location">
    <subcellularLocation>
        <location evidence="1">Cell membrane</location>
        <topology evidence="1">Multi-pass membrane protein</topology>
    </subcellularLocation>
</comment>
<organism evidence="8 9">
    <name type="scientific">Cupriavidus basilensis</name>
    <dbReference type="NCBI Taxonomy" id="68895"/>
    <lineage>
        <taxon>Bacteria</taxon>
        <taxon>Pseudomonadati</taxon>
        <taxon>Pseudomonadota</taxon>
        <taxon>Betaproteobacteria</taxon>
        <taxon>Burkholderiales</taxon>
        <taxon>Burkholderiaceae</taxon>
        <taxon>Cupriavidus</taxon>
    </lineage>
</organism>
<dbReference type="RefSeq" id="WP_276267200.1">
    <property type="nucleotide sequence ID" value="NZ_JARJLM010000464.1"/>
</dbReference>
<comment type="similarity">
    <text evidence="2">Belongs to the FliQ/MopD/SpaQ family.</text>
</comment>
<dbReference type="Proteomes" id="UP001216674">
    <property type="component" value="Unassembled WGS sequence"/>
</dbReference>
<evidence type="ECO:0000256" key="3">
    <source>
        <dbReference type="ARBA" id="ARBA00022475"/>
    </source>
</evidence>
<evidence type="ECO:0000256" key="7">
    <source>
        <dbReference type="SAM" id="Phobius"/>
    </source>
</evidence>
<evidence type="ECO:0000256" key="6">
    <source>
        <dbReference type="ARBA" id="ARBA00023136"/>
    </source>
</evidence>
<evidence type="ECO:0000313" key="8">
    <source>
        <dbReference type="EMBL" id="MDF3836843.1"/>
    </source>
</evidence>
<keyword evidence="4 7" id="KW-0812">Transmembrane</keyword>
<keyword evidence="8" id="KW-0282">Flagellum</keyword>
<reference evidence="8 9" key="1">
    <citation type="submission" date="2023-03" db="EMBL/GenBank/DDBJ databases">
        <title>Draft assemblies of triclosan tolerant bacteria isolated from returned activated sludge.</title>
        <authorList>
            <person name="Van Hamelsveld S."/>
        </authorList>
    </citation>
    <scope>NUCLEOTIDE SEQUENCE [LARGE SCALE GENOMIC DNA]</scope>
    <source>
        <strain evidence="8 9">GW210010_S58</strain>
    </source>
</reference>
<dbReference type="InterPro" id="IPR002191">
    <property type="entry name" value="Bac_export_3"/>
</dbReference>
<dbReference type="PIRSF" id="PIRSF004669">
    <property type="entry name" value="FliQ"/>
    <property type="match status" value="1"/>
</dbReference>
<evidence type="ECO:0000313" key="9">
    <source>
        <dbReference type="Proteomes" id="UP001216674"/>
    </source>
</evidence>
<dbReference type="EMBL" id="JARJLM010000464">
    <property type="protein sequence ID" value="MDF3836843.1"/>
    <property type="molecule type" value="Genomic_DNA"/>
</dbReference>
<sequence>MTPDLAQQLISSMLWNAFLIALPLLGVTLLVGLLVSVVQVVTQLQEMSLSYIPKLVATLLVMVVLGPWMLSRLTTYATDVIKMISTLN</sequence>
<feature type="transmembrane region" description="Helical" evidence="7">
    <location>
        <begin position="51"/>
        <end position="70"/>
    </location>
</feature>
<dbReference type="PANTHER" id="PTHR34040:SF2">
    <property type="entry name" value="FLAGELLAR BIOSYNTHETIC PROTEIN FLIQ"/>
    <property type="match status" value="1"/>
</dbReference>
<dbReference type="Pfam" id="PF01313">
    <property type="entry name" value="Bac_export_3"/>
    <property type="match status" value="1"/>
</dbReference>
<evidence type="ECO:0000256" key="4">
    <source>
        <dbReference type="ARBA" id="ARBA00022692"/>
    </source>
</evidence>
<keyword evidence="8" id="KW-0969">Cilium</keyword>
<keyword evidence="5 7" id="KW-1133">Transmembrane helix</keyword>
<keyword evidence="6 7" id="KW-0472">Membrane</keyword>
<dbReference type="PANTHER" id="PTHR34040">
    <property type="entry name" value="FLAGELLAR BIOSYNTHETIC PROTEIN FLIQ"/>
    <property type="match status" value="1"/>
</dbReference>
<evidence type="ECO:0000256" key="5">
    <source>
        <dbReference type="ARBA" id="ARBA00022989"/>
    </source>
</evidence>
<evidence type="ECO:0000256" key="2">
    <source>
        <dbReference type="ARBA" id="ARBA00006156"/>
    </source>
</evidence>
<accession>A0ABT6AW35</accession>
<evidence type="ECO:0000256" key="1">
    <source>
        <dbReference type="ARBA" id="ARBA00004651"/>
    </source>
</evidence>
<protein>
    <submittedName>
        <fullName evidence="8">Flagellar biosynthetic protein FliQ</fullName>
    </submittedName>
</protein>
<keyword evidence="3" id="KW-1003">Cell membrane</keyword>
<keyword evidence="9" id="KW-1185">Reference proteome</keyword>
<feature type="transmembrane region" description="Helical" evidence="7">
    <location>
        <begin position="13"/>
        <end position="39"/>
    </location>
</feature>
<dbReference type="PRINTS" id="PR00952">
    <property type="entry name" value="TYPE3IMQPROT"/>
</dbReference>
<comment type="caution">
    <text evidence="8">The sequence shown here is derived from an EMBL/GenBank/DDBJ whole genome shotgun (WGS) entry which is preliminary data.</text>
</comment>
<proteinExistence type="inferred from homology"/>
<name>A0ABT6AW35_9BURK</name>
<keyword evidence="8" id="KW-0966">Cell projection</keyword>